<evidence type="ECO:0000256" key="5">
    <source>
        <dbReference type="ARBA" id="ARBA00022862"/>
    </source>
</evidence>
<dbReference type="GO" id="GO:0034599">
    <property type="term" value="P:cellular response to oxidative stress"/>
    <property type="evidence" value="ECO:0007669"/>
    <property type="project" value="TreeGrafter"/>
</dbReference>
<evidence type="ECO:0000256" key="15">
    <source>
        <dbReference type="ARBA" id="ARBA00060385"/>
    </source>
</evidence>
<evidence type="ECO:0000256" key="11">
    <source>
        <dbReference type="ARBA" id="ARBA00032824"/>
    </source>
</evidence>
<dbReference type="AlphaFoldDB" id="S9Q5Z4"/>
<evidence type="ECO:0000256" key="6">
    <source>
        <dbReference type="ARBA" id="ARBA00022946"/>
    </source>
</evidence>
<keyword evidence="19" id="KW-1185">Reference proteome</keyword>
<evidence type="ECO:0000256" key="10">
    <source>
        <dbReference type="ARBA" id="ARBA00023284"/>
    </source>
</evidence>
<feature type="domain" description="Thioredoxin" evidence="17">
    <location>
        <begin position="3"/>
        <end position="153"/>
    </location>
</feature>
<evidence type="ECO:0000313" key="18">
    <source>
        <dbReference type="EMBL" id="EPX56744.1"/>
    </source>
</evidence>
<dbReference type="RefSeq" id="WP_002621090.1">
    <property type="nucleotide sequence ID" value="NZ_ANAH02000066.1"/>
</dbReference>
<dbReference type="CDD" id="cd03017">
    <property type="entry name" value="PRX_BCP"/>
    <property type="match status" value="1"/>
</dbReference>
<accession>S9Q5Z4</accession>
<evidence type="ECO:0000256" key="8">
    <source>
        <dbReference type="ARBA" id="ARBA00023078"/>
    </source>
</evidence>
<dbReference type="InterPro" id="IPR036249">
    <property type="entry name" value="Thioredoxin-like_sf"/>
</dbReference>
<dbReference type="GO" id="GO:0009579">
    <property type="term" value="C:thylakoid"/>
    <property type="evidence" value="ECO:0007669"/>
    <property type="project" value="UniProtKB-SubCell"/>
</dbReference>
<dbReference type="InterPro" id="IPR024706">
    <property type="entry name" value="Peroxiredoxin_AhpC-typ"/>
</dbReference>
<dbReference type="InterPro" id="IPR050924">
    <property type="entry name" value="Peroxiredoxin_BCP/PrxQ"/>
</dbReference>
<evidence type="ECO:0000256" key="13">
    <source>
        <dbReference type="ARBA" id="ARBA00042639"/>
    </source>
</evidence>
<evidence type="ECO:0000256" key="2">
    <source>
        <dbReference type="ARBA" id="ARBA00011245"/>
    </source>
</evidence>
<keyword evidence="8" id="KW-0793">Thylakoid</keyword>
<evidence type="ECO:0000259" key="17">
    <source>
        <dbReference type="PROSITE" id="PS51352"/>
    </source>
</evidence>
<comment type="function">
    <text evidence="1">Thiol-specific peroxidase that catalyzes the reduction of hydrogen peroxide and organic hydroperoxides to water and alcohols, respectively. Plays a role in cell protection against oxidative stress by detoxifying peroxides and as sensor of hydrogen peroxide-mediated signaling events.</text>
</comment>
<protein>
    <recommendedName>
        <fullName evidence="3">thioredoxin-dependent peroxiredoxin</fullName>
        <ecNumber evidence="3">1.11.1.24</ecNumber>
    </recommendedName>
    <alternativeName>
        <fullName evidence="11">Thioredoxin peroxidase</fullName>
    </alternativeName>
    <alternativeName>
        <fullName evidence="13">Thioredoxin-dependent peroxiredoxin Bcp</fullName>
    </alternativeName>
</protein>
<dbReference type="Pfam" id="PF00578">
    <property type="entry name" value="AhpC-TSA"/>
    <property type="match status" value="1"/>
</dbReference>
<dbReference type="GO" id="GO:0005737">
    <property type="term" value="C:cytoplasm"/>
    <property type="evidence" value="ECO:0007669"/>
    <property type="project" value="TreeGrafter"/>
</dbReference>
<dbReference type="SUPFAM" id="SSF52833">
    <property type="entry name" value="Thioredoxin-like"/>
    <property type="match status" value="1"/>
</dbReference>
<comment type="similarity">
    <text evidence="12">Belongs to the peroxiredoxin family. BCP/PrxQ subfamily.</text>
</comment>
<evidence type="ECO:0000256" key="7">
    <source>
        <dbReference type="ARBA" id="ARBA00023002"/>
    </source>
</evidence>
<dbReference type="EC" id="1.11.1.24" evidence="3"/>
<evidence type="ECO:0000256" key="3">
    <source>
        <dbReference type="ARBA" id="ARBA00013017"/>
    </source>
</evidence>
<keyword evidence="10" id="KW-0676">Redox-active center</keyword>
<organism evidence="18 19">
    <name type="scientific">Cystobacter fuscus (strain ATCC 25194 / DSM 2262 / NBRC 100088 / M29)</name>
    <dbReference type="NCBI Taxonomy" id="1242864"/>
    <lineage>
        <taxon>Bacteria</taxon>
        <taxon>Pseudomonadati</taxon>
        <taxon>Myxococcota</taxon>
        <taxon>Myxococcia</taxon>
        <taxon>Myxococcales</taxon>
        <taxon>Cystobacterineae</taxon>
        <taxon>Archangiaceae</taxon>
        <taxon>Cystobacter</taxon>
    </lineage>
</organism>
<evidence type="ECO:0000256" key="16">
    <source>
        <dbReference type="PIRSR" id="PIRSR000239-1"/>
    </source>
</evidence>
<keyword evidence="5" id="KW-0049">Antioxidant</keyword>
<evidence type="ECO:0000256" key="9">
    <source>
        <dbReference type="ARBA" id="ARBA00023157"/>
    </source>
</evidence>
<evidence type="ECO:0000256" key="14">
    <source>
        <dbReference type="ARBA" id="ARBA00049091"/>
    </source>
</evidence>
<comment type="caution">
    <text evidence="18">The sequence shown here is derived from an EMBL/GenBank/DDBJ whole genome shotgun (WGS) entry which is preliminary data.</text>
</comment>
<dbReference type="GO" id="GO:0045454">
    <property type="term" value="P:cell redox homeostasis"/>
    <property type="evidence" value="ECO:0007669"/>
    <property type="project" value="TreeGrafter"/>
</dbReference>
<dbReference type="InterPro" id="IPR000866">
    <property type="entry name" value="AhpC/TSA"/>
</dbReference>
<keyword evidence="9" id="KW-1015">Disulfide bond</keyword>
<reference evidence="18" key="1">
    <citation type="submission" date="2013-05" db="EMBL/GenBank/DDBJ databases">
        <title>Genome assembly of Cystobacter fuscus DSM 2262.</title>
        <authorList>
            <person name="Sharma G."/>
            <person name="Khatri I."/>
            <person name="Kaur C."/>
            <person name="Mayilraj S."/>
            <person name="Subramanian S."/>
        </authorList>
    </citation>
    <scope>NUCLEOTIDE SEQUENCE [LARGE SCALE GENOMIC DNA]</scope>
    <source>
        <strain evidence="18">DSM 2262</strain>
    </source>
</reference>
<dbReference type="PANTHER" id="PTHR42801">
    <property type="entry name" value="THIOREDOXIN-DEPENDENT PEROXIDE REDUCTASE"/>
    <property type="match status" value="1"/>
</dbReference>
<dbReference type="PANTHER" id="PTHR42801:SF4">
    <property type="entry name" value="AHPC_TSA FAMILY PROTEIN"/>
    <property type="match status" value="1"/>
</dbReference>
<dbReference type="FunFam" id="3.40.30.10:FF:000122">
    <property type="entry name" value="Peroxiredoxin Q chloroplastic"/>
    <property type="match status" value="1"/>
</dbReference>
<comment type="subcellular location">
    <subcellularLocation>
        <location evidence="15">Thylakoid</location>
    </subcellularLocation>
</comment>
<dbReference type="Proteomes" id="UP000011682">
    <property type="component" value="Unassembled WGS sequence"/>
</dbReference>
<gene>
    <name evidence="18" type="ORF">D187_008086</name>
</gene>
<dbReference type="Gene3D" id="3.40.30.10">
    <property type="entry name" value="Glutaredoxin"/>
    <property type="match status" value="1"/>
</dbReference>
<dbReference type="OrthoDB" id="69195at2"/>
<proteinExistence type="inferred from homology"/>
<keyword evidence="4" id="KW-0575">Peroxidase</keyword>
<comment type="subunit">
    <text evidence="2">Monomer.</text>
</comment>
<evidence type="ECO:0000256" key="12">
    <source>
        <dbReference type="ARBA" id="ARBA00038489"/>
    </source>
</evidence>
<keyword evidence="6" id="KW-0809">Transit peptide</keyword>
<keyword evidence="7" id="KW-0560">Oxidoreductase</keyword>
<dbReference type="PROSITE" id="PS51352">
    <property type="entry name" value="THIOREDOXIN_2"/>
    <property type="match status" value="1"/>
</dbReference>
<dbReference type="EMBL" id="ANAH02000066">
    <property type="protein sequence ID" value="EPX56744.1"/>
    <property type="molecule type" value="Genomic_DNA"/>
</dbReference>
<dbReference type="InterPro" id="IPR013766">
    <property type="entry name" value="Thioredoxin_domain"/>
</dbReference>
<evidence type="ECO:0000256" key="4">
    <source>
        <dbReference type="ARBA" id="ARBA00022559"/>
    </source>
</evidence>
<evidence type="ECO:0000256" key="1">
    <source>
        <dbReference type="ARBA" id="ARBA00003330"/>
    </source>
</evidence>
<dbReference type="GO" id="GO:0008379">
    <property type="term" value="F:thioredoxin peroxidase activity"/>
    <property type="evidence" value="ECO:0007669"/>
    <property type="project" value="TreeGrafter"/>
</dbReference>
<sequence length="154" mass="17021">MTIKVGDEAPDFNFTHKNGSPASLKSLRQQKAVVLYFYPKDDTPGCTAQACSFRDSYEDFVQAGAEVIGVSSDDASKHEAFAARYRLPFTLVSDADGELRKRYGVPRSFLGLVPGRVTYVIDRQGVVQHVFNSQLQSTKHISEAMDVLKRLSAS</sequence>
<comment type="catalytic activity">
    <reaction evidence="14">
        <text>a hydroperoxide + [thioredoxin]-dithiol = an alcohol + [thioredoxin]-disulfide + H2O</text>
        <dbReference type="Rhea" id="RHEA:62620"/>
        <dbReference type="Rhea" id="RHEA-COMP:10698"/>
        <dbReference type="Rhea" id="RHEA-COMP:10700"/>
        <dbReference type="ChEBI" id="CHEBI:15377"/>
        <dbReference type="ChEBI" id="CHEBI:29950"/>
        <dbReference type="ChEBI" id="CHEBI:30879"/>
        <dbReference type="ChEBI" id="CHEBI:35924"/>
        <dbReference type="ChEBI" id="CHEBI:50058"/>
        <dbReference type="EC" id="1.11.1.24"/>
    </reaction>
</comment>
<feature type="active site" description="Cysteine sulfenic acid (-SOH) intermediate; for peroxidase activity" evidence="16">
    <location>
        <position position="46"/>
    </location>
</feature>
<evidence type="ECO:0000313" key="19">
    <source>
        <dbReference type="Proteomes" id="UP000011682"/>
    </source>
</evidence>
<dbReference type="eggNOG" id="COG1225">
    <property type="taxonomic scope" value="Bacteria"/>
</dbReference>
<dbReference type="PIRSF" id="PIRSF000239">
    <property type="entry name" value="AHPC"/>
    <property type="match status" value="1"/>
</dbReference>
<name>S9Q5Z4_CYSF2</name>